<dbReference type="OrthoDB" id="42305at2759"/>
<feature type="transmembrane region" description="Helical" evidence="1">
    <location>
        <begin position="40"/>
        <end position="58"/>
    </location>
</feature>
<keyword evidence="1" id="KW-1133">Transmembrane helix</keyword>
<organism evidence="2 3">
    <name type="scientific">Seminavis robusta</name>
    <dbReference type="NCBI Taxonomy" id="568900"/>
    <lineage>
        <taxon>Eukaryota</taxon>
        <taxon>Sar</taxon>
        <taxon>Stramenopiles</taxon>
        <taxon>Ochrophyta</taxon>
        <taxon>Bacillariophyta</taxon>
        <taxon>Bacillariophyceae</taxon>
        <taxon>Bacillariophycidae</taxon>
        <taxon>Naviculales</taxon>
        <taxon>Naviculaceae</taxon>
        <taxon>Seminavis</taxon>
    </lineage>
</organism>
<dbReference type="EMBL" id="CAICTM010000089">
    <property type="protein sequence ID" value="CAB9500706.1"/>
    <property type="molecule type" value="Genomic_DNA"/>
</dbReference>
<accession>A0A9N8DEU7</accession>
<evidence type="ECO:0000256" key="1">
    <source>
        <dbReference type="SAM" id="Phobius"/>
    </source>
</evidence>
<comment type="caution">
    <text evidence="2">The sequence shown here is derived from an EMBL/GenBank/DDBJ whole genome shotgun (WGS) entry which is preliminary data.</text>
</comment>
<proteinExistence type="predicted"/>
<sequence>MIYHDSPPQQRRQSLTYTKQRRSLIGENYAQRRRPGDMFFLYRAAIFGSFLMAIGLYISHESSTSVKMAQNVGAFLRRQRRPKQHASTTQLYYRRPRKQYARNVWTMTDFIVNGVNLASYGFETMEHPSQLLKEHFLLYEDFDISPELEEHTIAELEGTLVTPATTDLLLYHRHLEHPTLAFYMDRVALRLYYKAVGIPIPTSFVLKYKDDWKDKYEKNDDKQAILTFLPTAADYVVKASHRVSNPSTHLVSYDDQTQLHLMGSHQDKIDMDYDADLLAHQLTQAMHQEIQYTDPWSLLHVHPGIVVEDRISSFDSPHRPPLEIQVYVIWGKVWMGAWPHAEGPTHPGMIHRNGSVVMDDHAMVKVPDWVQWETIVEVAENLGAHKDIYQVNFLIGVPAETAHLLQHSSRQEQLAAIQVVVADTQLNPSIAFHEKELLDEMGRLWLAGYKMGIFKAVPNMEVPTEYVQKQQLTDADTREPSIMATWAKASFDWKLNSIEEED</sequence>
<gene>
    <name evidence="2" type="ORF">SEMRO_90_G047260.1</name>
</gene>
<name>A0A9N8DEU7_9STRA</name>
<evidence type="ECO:0000313" key="2">
    <source>
        <dbReference type="EMBL" id="CAB9500706.1"/>
    </source>
</evidence>
<protein>
    <submittedName>
        <fullName evidence="2">Uncharacterized protein</fullName>
    </submittedName>
</protein>
<evidence type="ECO:0000313" key="3">
    <source>
        <dbReference type="Proteomes" id="UP001153069"/>
    </source>
</evidence>
<dbReference type="Proteomes" id="UP001153069">
    <property type="component" value="Unassembled WGS sequence"/>
</dbReference>
<keyword evidence="1" id="KW-0812">Transmembrane</keyword>
<reference evidence="2" key="1">
    <citation type="submission" date="2020-06" db="EMBL/GenBank/DDBJ databases">
        <authorList>
            <consortium name="Plant Systems Biology data submission"/>
        </authorList>
    </citation>
    <scope>NUCLEOTIDE SEQUENCE</scope>
    <source>
        <strain evidence="2">D6</strain>
    </source>
</reference>
<dbReference type="AlphaFoldDB" id="A0A9N8DEU7"/>
<keyword evidence="3" id="KW-1185">Reference proteome</keyword>
<keyword evidence="1" id="KW-0472">Membrane</keyword>